<dbReference type="EMBL" id="ABVL01000003">
    <property type="protein sequence ID" value="EDY21236.1"/>
    <property type="molecule type" value="Genomic_DNA"/>
</dbReference>
<gene>
    <name evidence="2" type="ORF">CfE428DRAFT_1529</name>
</gene>
<dbReference type="STRING" id="497964.CfE428DRAFT_1529"/>
<comment type="similarity">
    <text evidence="1">Belongs to the UPF0111 family.</text>
</comment>
<evidence type="ECO:0000313" key="3">
    <source>
        <dbReference type="Proteomes" id="UP000005824"/>
    </source>
</evidence>
<accession>B4CY88</accession>
<dbReference type="Gene3D" id="1.20.58.220">
    <property type="entry name" value="Phosphate transport system protein phou homolog 2, domain 2"/>
    <property type="match status" value="1"/>
</dbReference>
<evidence type="ECO:0000313" key="2">
    <source>
        <dbReference type="EMBL" id="EDY21236.1"/>
    </source>
</evidence>
<dbReference type="InParanoid" id="B4CY88"/>
<dbReference type="RefSeq" id="WP_006978855.1">
    <property type="nucleotide sequence ID" value="NZ_ABVL01000003.1"/>
</dbReference>
<reference evidence="2 3" key="1">
    <citation type="journal article" date="2011" name="J. Bacteriol.">
        <title>Genome sequence of Chthoniobacter flavus Ellin428, an aerobic heterotrophic soil bacterium.</title>
        <authorList>
            <person name="Kant R."/>
            <person name="van Passel M.W."/>
            <person name="Palva A."/>
            <person name="Lucas S."/>
            <person name="Lapidus A."/>
            <person name="Glavina Del Rio T."/>
            <person name="Dalin E."/>
            <person name="Tice H."/>
            <person name="Bruce D."/>
            <person name="Goodwin L."/>
            <person name="Pitluck S."/>
            <person name="Larimer F.W."/>
            <person name="Land M.L."/>
            <person name="Hauser L."/>
            <person name="Sangwan P."/>
            <person name="de Vos W.M."/>
            <person name="Janssen P.H."/>
            <person name="Smidt H."/>
        </authorList>
    </citation>
    <scope>NUCLEOTIDE SEQUENCE [LARGE SCALE GENOMIC DNA]</scope>
    <source>
        <strain evidence="2 3">Ellin428</strain>
    </source>
</reference>
<evidence type="ECO:0000256" key="1">
    <source>
        <dbReference type="ARBA" id="ARBA00008591"/>
    </source>
</evidence>
<dbReference type="eggNOG" id="COG1392">
    <property type="taxonomic scope" value="Bacteria"/>
</dbReference>
<dbReference type="InterPro" id="IPR038078">
    <property type="entry name" value="PhoU-like_sf"/>
</dbReference>
<dbReference type="Pfam" id="PF01865">
    <property type="entry name" value="PhoU_div"/>
    <property type="match status" value="1"/>
</dbReference>
<comment type="caution">
    <text evidence="2">The sequence shown here is derived from an EMBL/GenBank/DDBJ whole genome shotgun (WGS) entry which is preliminary data.</text>
</comment>
<dbReference type="PANTHER" id="PTHR37298:SF1">
    <property type="entry name" value="UPF0111 PROTEIN YKAA"/>
    <property type="match status" value="1"/>
</dbReference>
<organism evidence="2 3">
    <name type="scientific">Chthoniobacter flavus Ellin428</name>
    <dbReference type="NCBI Taxonomy" id="497964"/>
    <lineage>
        <taxon>Bacteria</taxon>
        <taxon>Pseudomonadati</taxon>
        <taxon>Verrucomicrobiota</taxon>
        <taxon>Spartobacteria</taxon>
        <taxon>Chthoniobacterales</taxon>
        <taxon>Chthoniobacteraceae</taxon>
        <taxon>Chthoniobacter</taxon>
    </lineage>
</organism>
<dbReference type="PANTHER" id="PTHR37298">
    <property type="entry name" value="UPF0111 PROTEIN YKAA"/>
    <property type="match status" value="1"/>
</dbReference>
<dbReference type="InterPro" id="IPR052912">
    <property type="entry name" value="UPF0111_domain"/>
</dbReference>
<dbReference type="Proteomes" id="UP000005824">
    <property type="component" value="Unassembled WGS sequence"/>
</dbReference>
<dbReference type="AlphaFoldDB" id="B4CY88"/>
<protein>
    <recommendedName>
        <fullName evidence="4">Pit accessory protein</fullName>
    </recommendedName>
</protein>
<sequence length="212" mass="23923">MSALQRIFGRDTKFYDLLESGAAAAKQSASILVALFPKLSAGGSNEILSDLSQERRKHKRISQRTTEELCQNFVTPLEREDIEALSTALYKITKTVEKIGERLLISPPGTDLSLVSRQITMLEKAAEVVVTMVTQIRAKSHGEEIRDAYERLQTIEGDADKLMNELLRELYHGSSDARVVVFWKDLYELLEKGIDRCRDAGYVVFHVALKYS</sequence>
<dbReference type="InterPro" id="IPR018445">
    <property type="entry name" value="Put_Phosphate_transp_reg"/>
</dbReference>
<keyword evidence="3" id="KW-1185">Reference proteome</keyword>
<evidence type="ECO:0008006" key="4">
    <source>
        <dbReference type="Google" id="ProtNLM"/>
    </source>
</evidence>
<proteinExistence type="inferred from homology"/>
<name>B4CY88_9BACT</name>